<name>U5CXI9_AMBTC</name>
<reference evidence="9" key="1">
    <citation type="journal article" date="2013" name="Science">
        <title>The Amborella genome and the evolution of flowering plants.</title>
        <authorList>
            <consortium name="Amborella Genome Project"/>
        </authorList>
    </citation>
    <scope>NUCLEOTIDE SEQUENCE [LARGE SCALE GENOMIC DNA]</scope>
</reference>
<feature type="chain" id="PRO_5004658750" description="Exostosin GT47 domain-containing protein" evidence="6">
    <location>
        <begin position="26"/>
        <end position="505"/>
    </location>
</feature>
<dbReference type="Proteomes" id="UP000017836">
    <property type="component" value="Unassembled WGS sequence"/>
</dbReference>
<evidence type="ECO:0000313" key="8">
    <source>
        <dbReference type="EMBL" id="ERN18021.1"/>
    </source>
</evidence>
<sequence length="505" mass="57440">MGSWCNASTTLIVSVPLLLLSSLFAGRFYADIPYNHPSHPPTNNTSLSFSLHHPNHSKTFLSLDHPTSSNLSESGGSPLSVEHGVAILSPLTSNLSELEPPPIKTHEAVLFPPPTMREKQGGFERVEAQLVRARASIKRAAKFCNDSCYGDDPLVPKGAVYRNPHAFYQSYIDMEKTLKIWIYKEGEPPLAHYGPLKYIYSIEGQFIHEFESRNQFITSDPEIAHLHFIPLSVTKMVQTLYPPNGYGSGPLHRTVSDYVKVISCKYPFWNRTRGADHFILSCHDWAPDALKGNRDLQHNSIRVFCNANTSEGFDRRRDVSMPEIHLKGWEIDDLIGGPSPSRRTVLAFFAGGEHGYIRSVLLEHWKDKDSEVRVHEYLPKGKSYSKLMKQAKFCLCPSGWEVASPRIVEAIYSGCVPVTISASYILPFSDVLDWSKFSVNIPVSRIPEIKTILKGISQRRYLQLQRRVLQVQHHFVLNRPAKRFDVIHMILHSIWLRRLNLRRLH</sequence>
<dbReference type="AlphaFoldDB" id="U5CXI9"/>
<evidence type="ECO:0000256" key="6">
    <source>
        <dbReference type="SAM" id="SignalP"/>
    </source>
</evidence>
<protein>
    <recommendedName>
        <fullName evidence="7">Exostosin GT47 domain-containing protein</fullName>
    </recommendedName>
</protein>
<keyword evidence="4" id="KW-0735">Signal-anchor</keyword>
<dbReference type="eggNOG" id="KOG1021">
    <property type="taxonomic scope" value="Eukaryota"/>
</dbReference>
<keyword evidence="6" id="KW-0732">Signal</keyword>
<dbReference type="KEGG" id="atr:18446373"/>
<dbReference type="PANTHER" id="PTHR11062">
    <property type="entry name" value="EXOSTOSIN HEPARAN SULFATE GLYCOSYLTRANSFERASE -RELATED"/>
    <property type="match status" value="1"/>
</dbReference>
<dbReference type="GO" id="GO:0016757">
    <property type="term" value="F:glycosyltransferase activity"/>
    <property type="evidence" value="ECO:0007669"/>
    <property type="project" value="UniProtKB-KW"/>
</dbReference>
<dbReference type="Gramene" id="ERN18021">
    <property type="protein sequence ID" value="ERN18021"/>
    <property type="gene ID" value="AMTR_s00046p00173940"/>
</dbReference>
<gene>
    <name evidence="8" type="ORF">AMTR_s00046p00173940</name>
</gene>
<organism evidence="8 9">
    <name type="scientific">Amborella trichopoda</name>
    <dbReference type="NCBI Taxonomy" id="13333"/>
    <lineage>
        <taxon>Eukaryota</taxon>
        <taxon>Viridiplantae</taxon>
        <taxon>Streptophyta</taxon>
        <taxon>Embryophyta</taxon>
        <taxon>Tracheophyta</taxon>
        <taxon>Spermatophyta</taxon>
        <taxon>Magnoliopsida</taxon>
        <taxon>Amborellales</taxon>
        <taxon>Amborellaceae</taxon>
        <taxon>Amborella</taxon>
    </lineage>
</organism>
<dbReference type="Pfam" id="PF03016">
    <property type="entry name" value="Exostosin_GT47"/>
    <property type="match status" value="1"/>
</dbReference>
<evidence type="ECO:0000256" key="1">
    <source>
        <dbReference type="ARBA" id="ARBA00004323"/>
    </source>
</evidence>
<dbReference type="HOGENOM" id="CLU_025166_1_4_1"/>
<keyword evidence="4" id="KW-0812">Transmembrane</keyword>
<evidence type="ECO:0000256" key="5">
    <source>
        <dbReference type="ARBA" id="ARBA00023034"/>
    </source>
</evidence>
<keyword evidence="9" id="KW-1185">Reference proteome</keyword>
<feature type="domain" description="Exostosin GT47" evidence="7">
    <location>
        <begin position="175"/>
        <end position="454"/>
    </location>
</feature>
<proteinExistence type="inferred from homology"/>
<evidence type="ECO:0000256" key="4">
    <source>
        <dbReference type="ARBA" id="ARBA00022968"/>
    </source>
</evidence>
<comment type="subcellular location">
    <subcellularLocation>
        <location evidence="1">Golgi apparatus membrane</location>
        <topology evidence="1">Single-pass type II membrane protein</topology>
    </subcellularLocation>
</comment>
<dbReference type="InterPro" id="IPR004263">
    <property type="entry name" value="Exostosin"/>
</dbReference>
<keyword evidence="3" id="KW-0808">Transferase</keyword>
<dbReference type="PANTHER" id="PTHR11062:SF124">
    <property type="entry name" value="XYLOGALACTURONAN BETA-1,3-XYLOSYLTRANSFERASE"/>
    <property type="match status" value="1"/>
</dbReference>
<evidence type="ECO:0000256" key="2">
    <source>
        <dbReference type="ARBA" id="ARBA00010271"/>
    </source>
</evidence>
<dbReference type="OrthoDB" id="1924787at2759"/>
<dbReference type="OMA" id="WCNASTT"/>
<comment type="similarity">
    <text evidence="2">Belongs to the glycosyltransferase 47 family.</text>
</comment>
<feature type="signal peptide" evidence="6">
    <location>
        <begin position="1"/>
        <end position="25"/>
    </location>
</feature>
<keyword evidence="5" id="KW-0333">Golgi apparatus</keyword>
<dbReference type="InterPro" id="IPR040911">
    <property type="entry name" value="Exostosin_GT47"/>
</dbReference>
<evidence type="ECO:0000256" key="3">
    <source>
        <dbReference type="ARBA" id="ARBA00022676"/>
    </source>
</evidence>
<evidence type="ECO:0000259" key="7">
    <source>
        <dbReference type="Pfam" id="PF03016"/>
    </source>
</evidence>
<keyword evidence="3" id="KW-0328">Glycosyltransferase</keyword>
<accession>U5CXI9</accession>
<dbReference type="EMBL" id="KI392290">
    <property type="protein sequence ID" value="ERN18021.1"/>
    <property type="molecule type" value="Genomic_DNA"/>
</dbReference>
<evidence type="ECO:0000313" key="9">
    <source>
        <dbReference type="Proteomes" id="UP000017836"/>
    </source>
</evidence>
<dbReference type="GO" id="GO:0000139">
    <property type="term" value="C:Golgi membrane"/>
    <property type="evidence" value="ECO:0007669"/>
    <property type="project" value="UniProtKB-SubCell"/>
</dbReference>